<reference evidence="3 4" key="1">
    <citation type="submission" date="2013-02" db="EMBL/GenBank/DDBJ databases">
        <title>Whole genome shotgun sequence of Gordonia malaquae NBRC 108250.</title>
        <authorList>
            <person name="Yoshida I."/>
            <person name="Hosoyama A."/>
            <person name="Tsuchikane K."/>
            <person name="Ando Y."/>
            <person name="Baba S."/>
            <person name="Ohji S."/>
            <person name="Hamada M."/>
            <person name="Tamura T."/>
            <person name="Yamazoe A."/>
            <person name="Yamazaki S."/>
            <person name="Fujita N."/>
        </authorList>
    </citation>
    <scope>NUCLEOTIDE SEQUENCE [LARGE SCALE GENOMIC DNA]</scope>
    <source>
        <strain evidence="3 4">NBRC 108250</strain>
    </source>
</reference>
<dbReference type="SMART" id="SM00507">
    <property type="entry name" value="HNHc"/>
    <property type="match status" value="1"/>
</dbReference>
<sequence length="102" mass="11355">MSSNWNNNGRYHGGFPAAVKKRAEQELPKVCAHCGATNCPLRLDHIRNTARGGNNTIDNAQWLCDTCHDHKTRAEAAEGQAIRTAKRTLPKRPHPLDRMMPG</sequence>
<dbReference type="STRING" id="410332.SAMN04488550_4137"/>
<evidence type="ECO:0000256" key="1">
    <source>
        <dbReference type="SAM" id="MobiDB-lite"/>
    </source>
</evidence>
<dbReference type="Pfam" id="PF14279">
    <property type="entry name" value="HNH_5"/>
    <property type="match status" value="1"/>
</dbReference>
<evidence type="ECO:0000313" key="4">
    <source>
        <dbReference type="Proteomes" id="UP000035009"/>
    </source>
</evidence>
<feature type="region of interest" description="Disordered" evidence="1">
    <location>
        <begin position="75"/>
        <end position="102"/>
    </location>
</feature>
<dbReference type="EMBL" id="BAOP01000030">
    <property type="protein sequence ID" value="GAC81239.1"/>
    <property type="molecule type" value="Genomic_DNA"/>
</dbReference>
<protein>
    <recommendedName>
        <fullName evidence="2">HNH nuclease domain-containing protein</fullName>
    </recommendedName>
</protein>
<evidence type="ECO:0000313" key="3">
    <source>
        <dbReference type="EMBL" id="GAC81239.1"/>
    </source>
</evidence>
<organism evidence="3 4">
    <name type="scientific">Gordonia malaquae NBRC 108250</name>
    <dbReference type="NCBI Taxonomy" id="1223542"/>
    <lineage>
        <taxon>Bacteria</taxon>
        <taxon>Bacillati</taxon>
        <taxon>Actinomycetota</taxon>
        <taxon>Actinomycetes</taxon>
        <taxon>Mycobacteriales</taxon>
        <taxon>Gordoniaceae</taxon>
        <taxon>Gordonia</taxon>
    </lineage>
</organism>
<dbReference type="OrthoDB" id="4380699at2"/>
<feature type="compositionally biased region" description="Basic residues" evidence="1">
    <location>
        <begin position="84"/>
        <end position="93"/>
    </location>
</feature>
<dbReference type="InterPro" id="IPR003615">
    <property type="entry name" value="HNH_nuc"/>
</dbReference>
<name>M3VGW1_GORML</name>
<proteinExistence type="predicted"/>
<feature type="domain" description="HNH nuclease" evidence="2">
    <location>
        <begin position="20"/>
        <end position="69"/>
    </location>
</feature>
<dbReference type="Proteomes" id="UP000035009">
    <property type="component" value="Unassembled WGS sequence"/>
</dbReference>
<dbReference type="CDD" id="cd00085">
    <property type="entry name" value="HNHc"/>
    <property type="match status" value="1"/>
</dbReference>
<dbReference type="InterPro" id="IPR029471">
    <property type="entry name" value="HNH_5"/>
</dbReference>
<gene>
    <name evidence="3" type="ORF">GM1_030_00680</name>
</gene>
<evidence type="ECO:0000259" key="2">
    <source>
        <dbReference type="SMART" id="SM00507"/>
    </source>
</evidence>
<accession>M3VGW1</accession>
<dbReference type="RefSeq" id="WP_008380842.1">
    <property type="nucleotide sequence ID" value="NZ_BAOP01000030.1"/>
</dbReference>
<dbReference type="Gene3D" id="1.10.30.50">
    <property type="match status" value="1"/>
</dbReference>
<dbReference type="AlphaFoldDB" id="M3VGW1"/>
<keyword evidence="4" id="KW-1185">Reference proteome</keyword>
<comment type="caution">
    <text evidence="3">The sequence shown here is derived from an EMBL/GenBank/DDBJ whole genome shotgun (WGS) entry which is preliminary data.</text>
</comment>